<keyword evidence="2 6" id="KW-0808">Transferase</keyword>
<dbReference type="GO" id="GO:0042409">
    <property type="term" value="F:caffeoyl-CoA O-methyltransferase activity"/>
    <property type="evidence" value="ECO:0007669"/>
    <property type="project" value="UniProtKB-EC"/>
</dbReference>
<feature type="region of interest" description="Disordered" evidence="5">
    <location>
        <begin position="1"/>
        <end position="78"/>
    </location>
</feature>
<evidence type="ECO:0000256" key="5">
    <source>
        <dbReference type="SAM" id="MobiDB-lite"/>
    </source>
</evidence>
<dbReference type="CDD" id="cd02440">
    <property type="entry name" value="AdoMet_MTases"/>
    <property type="match status" value="1"/>
</dbReference>
<evidence type="ECO:0000256" key="2">
    <source>
        <dbReference type="ARBA" id="ARBA00022679"/>
    </source>
</evidence>
<dbReference type="InterPro" id="IPR029063">
    <property type="entry name" value="SAM-dependent_MTases_sf"/>
</dbReference>
<reference evidence="6" key="2">
    <citation type="submission" date="2016-05" db="EMBL/GenBank/DDBJ databases">
        <authorList>
            <person name="Lavstsen T."/>
            <person name="Jespersen J.S."/>
        </authorList>
    </citation>
    <scope>NUCLEOTIDE SEQUENCE</scope>
</reference>
<dbReference type="SUPFAM" id="SSF53335">
    <property type="entry name" value="S-adenosyl-L-methionine-dependent methyltransferases"/>
    <property type="match status" value="1"/>
</dbReference>
<accession>A0A173FEI7</accession>
<dbReference type="PROSITE" id="PS51682">
    <property type="entry name" value="SAM_OMT_I"/>
    <property type="match status" value="1"/>
</dbReference>
<comment type="similarity">
    <text evidence="4">Belongs to the class I-like SAM-binding methyltransferase superfamily. Cation-dependent O-methyltransferase family.</text>
</comment>
<protein>
    <submittedName>
        <fullName evidence="6">Caffeoyl-CoA O-methyltransferase</fullName>
        <ecNumber evidence="6">2.1.1.104</ecNumber>
    </submittedName>
</protein>
<keyword evidence="1 6" id="KW-0489">Methyltransferase</keyword>
<name>A0A173FEI7_9MARC</name>
<reference evidence="6" key="1">
    <citation type="journal article" date="2016" name="Plant Physiol. Biochem.">
        <title>Functional characterization of a Mg(2+)-dependent O-methyltransferase with coumarin as preferred substrate from the liverwort Plagiochasma appendiculatum.</title>
        <authorList>
            <person name="Xu R.X."/>
            <person name="Gao S."/>
            <person name="Zhao Y."/>
            <person name="Lou H.X."/>
            <person name="Cheng A.X."/>
        </authorList>
    </citation>
    <scope>NUCLEOTIDE SEQUENCE</scope>
</reference>
<dbReference type="InterPro" id="IPR002935">
    <property type="entry name" value="SAM_O-MeTrfase"/>
</dbReference>
<dbReference type="PANTHER" id="PTHR10509:SF81">
    <property type="entry name" value="CAFFEOYL-COA O-METHYLTRANSFERASE 1"/>
    <property type="match status" value="1"/>
</dbReference>
<dbReference type="AlphaFoldDB" id="A0A173FEI7"/>
<dbReference type="GO" id="GO:0032259">
    <property type="term" value="P:methylation"/>
    <property type="evidence" value="ECO:0007669"/>
    <property type="project" value="UniProtKB-KW"/>
</dbReference>
<dbReference type="Gene3D" id="3.40.50.150">
    <property type="entry name" value="Vaccinia Virus protein VP39"/>
    <property type="match status" value="1"/>
</dbReference>
<sequence>MATIENGRHNDGKESHSGEEHTHGRETHLNGSVVSESESAMATTTAPKDASSESDVEVKEVATVKEETKPKHSQPVNTTEKRILSSVGLMEYILESSVYPREHEQLKELRLETVKDPWNVMMSTPDEARFLQVLLKLMNAKNTMEIGVYTGYSLLATALSIPDDGKIIAMDINRDFLNLGWPSIEKAGVAHKIDFREGPAINTLDVLLGEEKYHNHFDFIFVDADKNNYINYHPRLLQLVRVGGLIAYDNTLWHGSVALSQVQMDEMHLHEIVRYYQPFVVEMNKFLAADSRIDSSLVSIGDGVTLCRRVV</sequence>
<gene>
    <name evidence="6" type="primary">OMT2</name>
</gene>
<evidence type="ECO:0000256" key="1">
    <source>
        <dbReference type="ARBA" id="ARBA00022603"/>
    </source>
</evidence>
<dbReference type="PANTHER" id="PTHR10509">
    <property type="entry name" value="O-METHYLTRANSFERASE-RELATED"/>
    <property type="match status" value="1"/>
</dbReference>
<proteinExistence type="evidence at transcript level"/>
<feature type="compositionally biased region" description="Basic and acidic residues" evidence="5">
    <location>
        <begin position="1"/>
        <end position="28"/>
    </location>
</feature>
<evidence type="ECO:0000256" key="4">
    <source>
        <dbReference type="ARBA" id="ARBA00023453"/>
    </source>
</evidence>
<evidence type="ECO:0000313" key="6">
    <source>
        <dbReference type="EMBL" id="ANG84009.1"/>
    </source>
</evidence>
<dbReference type="Pfam" id="PF01596">
    <property type="entry name" value="Methyltransf_3"/>
    <property type="match status" value="1"/>
</dbReference>
<keyword evidence="3" id="KW-0949">S-adenosyl-L-methionine</keyword>
<organism evidence="6">
    <name type="scientific">Plagiochasma appendiculatum</name>
    <dbReference type="NCBI Taxonomy" id="157224"/>
    <lineage>
        <taxon>Eukaryota</taxon>
        <taxon>Viridiplantae</taxon>
        <taxon>Streptophyta</taxon>
        <taxon>Embryophyta</taxon>
        <taxon>Marchantiophyta</taxon>
        <taxon>Marchantiopsida</taxon>
        <taxon>Marchantiidae</taxon>
        <taxon>Marchantiales</taxon>
        <taxon>Aytoniaceae</taxon>
        <taxon>Plagiochasma</taxon>
    </lineage>
</organism>
<feature type="compositionally biased region" description="Polar residues" evidence="5">
    <location>
        <begin position="29"/>
        <end position="46"/>
    </location>
</feature>
<dbReference type="EC" id="2.1.1.104" evidence="6"/>
<feature type="compositionally biased region" description="Basic and acidic residues" evidence="5">
    <location>
        <begin position="56"/>
        <end position="70"/>
    </location>
</feature>
<dbReference type="EMBL" id="KX219802">
    <property type="protein sequence ID" value="ANG84009.1"/>
    <property type="molecule type" value="mRNA"/>
</dbReference>
<evidence type="ECO:0000256" key="3">
    <source>
        <dbReference type="ARBA" id="ARBA00022691"/>
    </source>
</evidence>
<dbReference type="InterPro" id="IPR050362">
    <property type="entry name" value="Cation-dep_OMT"/>
</dbReference>